<proteinExistence type="predicted"/>
<dbReference type="EMBL" id="AP011487">
    <property type="protein sequence ID" value="BBD82480.1"/>
    <property type="molecule type" value="Genomic_DNA"/>
</dbReference>
<sequence length="113" mass="13020">MEPLPERREGGRPQKTMTTQWREAILGITMDGCELQKRKGEEAPDEQIKSKKHWRKLAKKWRKGLLHRLFCRLAAALLPLRAHSPTGEGEEREASHRRPRPPRDVAGHPPPPL</sequence>
<protein>
    <submittedName>
        <fullName evidence="2">Uncharacterized protein</fullName>
    </submittedName>
</protein>
<evidence type="ECO:0000256" key="1">
    <source>
        <dbReference type="SAM" id="MobiDB-lite"/>
    </source>
</evidence>
<feature type="region of interest" description="Disordered" evidence="1">
    <location>
        <begin position="80"/>
        <end position="113"/>
    </location>
</feature>
<accession>A0A679BC65</accession>
<dbReference type="AlphaFoldDB" id="A0A679BC65"/>
<evidence type="ECO:0000313" key="2">
    <source>
        <dbReference type="EMBL" id="BBD82480.1"/>
    </source>
</evidence>
<name>A0A679BC65_ORYSI</name>
<organism evidence="2">
    <name type="scientific">Oryza sativa subsp. indica</name>
    <name type="common">Rice</name>
    <dbReference type="NCBI Taxonomy" id="39946"/>
    <lineage>
        <taxon>Eukaryota</taxon>
        <taxon>Viridiplantae</taxon>
        <taxon>Streptophyta</taxon>
        <taxon>Embryophyta</taxon>
        <taxon>Tracheophyta</taxon>
        <taxon>Spermatophyta</taxon>
        <taxon>Magnoliopsida</taxon>
        <taxon>Liliopsida</taxon>
        <taxon>Poales</taxon>
        <taxon>Poaceae</taxon>
        <taxon>BOP clade</taxon>
        <taxon>Oryzoideae</taxon>
        <taxon>Oryzeae</taxon>
        <taxon>Oryzinae</taxon>
        <taxon>Oryza</taxon>
        <taxon>Oryza sativa</taxon>
    </lineage>
</organism>
<gene>
    <name evidence="2" type="primary">K0390G01.20</name>
</gene>
<feature type="compositionally biased region" description="Basic and acidic residues" evidence="1">
    <location>
        <begin position="92"/>
        <end position="106"/>
    </location>
</feature>
<reference evidence="2" key="1">
    <citation type="submission" date="2009-05" db="EMBL/GenBank/DDBJ databases">
        <title>Oryza sativa Indica Group genomic DNA, chromosome 11, BAC clone:K0390G01, cultivar:Kasalath.</title>
        <authorList>
            <person name="Matsumoto T."/>
            <person name="Wu J."/>
            <person name="Kanamori H."/>
        </authorList>
    </citation>
    <scope>NUCLEOTIDE SEQUENCE</scope>
</reference>